<dbReference type="Proteomes" id="UP000735302">
    <property type="component" value="Unassembled WGS sequence"/>
</dbReference>
<protein>
    <submittedName>
        <fullName evidence="1">Uncharacterized protein</fullName>
    </submittedName>
</protein>
<evidence type="ECO:0000313" key="1">
    <source>
        <dbReference type="EMBL" id="GFO21135.1"/>
    </source>
</evidence>
<sequence length="82" mass="10438">MKGSGRQRPTYLIYRENEGRRSMRDFLRKADSKEGWRLMMMDKQKDWRLMTADIRKDWRLIRDHRWKDRRFMRMNRQRDEAS</sequence>
<proteinExistence type="predicted"/>
<comment type="caution">
    <text evidence="1">The sequence shown here is derived from an EMBL/GenBank/DDBJ whole genome shotgun (WGS) entry which is preliminary data.</text>
</comment>
<reference evidence="1 2" key="1">
    <citation type="journal article" date="2021" name="Elife">
        <title>Chloroplast acquisition without the gene transfer in kleptoplastic sea slugs, Plakobranchus ocellatus.</title>
        <authorList>
            <person name="Maeda T."/>
            <person name="Takahashi S."/>
            <person name="Yoshida T."/>
            <person name="Shimamura S."/>
            <person name="Takaki Y."/>
            <person name="Nagai Y."/>
            <person name="Toyoda A."/>
            <person name="Suzuki Y."/>
            <person name="Arimoto A."/>
            <person name="Ishii H."/>
            <person name="Satoh N."/>
            <person name="Nishiyama T."/>
            <person name="Hasebe M."/>
            <person name="Maruyama T."/>
            <person name="Minagawa J."/>
            <person name="Obokata J."/>
            <person name="Shigenobu S."/>
        </authorList>
    </citation>
    <scope>NUCLEOTIDE SEQUENCE [LARGE SCALE GENOMIC DNA]</scope>
</reference>
<gene>
    <name evidence="1" type="ORF">PoB_004764000</name>
</gene>
<evidence type="ECO:0000313" key="2">
    <source>
        <dbReference type="Proteomes" id="UP000735302"/>
    </source>
</evidence>
<name>A0AAV4BPV0_9GAST</name>
<keyword evidence="2" id="KW-1185">Reference proteome</keyword>
<accession>A0AAV4BPV0</accession>
<organism evidence="1 2">
    <name type="scientific">Plakobranchus ocellatus</name>
    <dbReference type="NCBI Taxonomy" id="259542"/>
    <lineage>
        <taxon>Eukaryota</taxon>
        <taxon>Metazoa</taxon>
        <taxon>Spiralia</taxon>
        <taxon>Lophotrochozoa</taxon>
        <taxon>Mollusca</taxon>
        <taxon>Gastropoda</taxon>
        <taxon>Heterobranchia</taxon>
        <taxon>Euthyneura</taxon>
        <taxon>Panpulmonata</taxon>
        <taxon>Sacoglossa</taxon>
        <taxon>Placobranchoidea</taxon>
        <taxon>Plakobranchidae</taxon>
        <taxon>Plakobranchus</taxon>
    </lineage>
</organism>
<dbReference type="EMBL" id="BLXT01005251">
    <property type="protein sequence ID" value="GFO21135.1"/>
    <property type="molecule type" value="Genomic_DNA"/>
</dbReference>
<dbReference type="AlphaFoldDB" id="A0AAV4BPV0"/>